<name>A0A158FNM3_9BURK</name>
<dbReference type="Proteomes" id="UP000054977">
    <property type="component" value="Unassembled WGS sequence"/>
</dbReference>
<dbReference type="STRING" id="326474.AWB65_01066"/>
<evidence type="ECO:0000313" key="1">
    <source>
        <dbReference type="EMBL" id="SAL20979.1"/>
    </source>
</evidence>
<evidence type="ECO:0000313" key="2">
    <source>
        <dbReference type="Proteomes" id="UP000054977"/>
    </source>
</evidence>
<comment type="caution">
    <text evidence="1">The sequence shown here is derived from an EMBL/GenBank/DDBJ whole genome shotgun (WGS) entry which is preliminary data.</text>
</comment>
<dbReference type="AlphaFoldDB" id="A0A158FNM3"/>
<keyword evidence="2" id="KW-1185">Reference proteome</keyword>
<reference evidence="1" key="1">
    <citation type="submission" date="2016-01" db="EMBL/GenBank/DDBJ databases">
        <authorList>
            <person name="Peeters C."/>
        </authorList>
    </citation>
    <scope>NUCLEOTIDE SEQUENCE [LARGE SCALE GENOMIC DNA]</scope>
    <source>
        <strain evidence="1">LMG 22934</strain>
    </source>
</reference>
<gene>
    <name evidence="1" type="ORF">AWB65_01066</name>
</gene>
<protein>
    <submittedName>
        <fullName evidence="1">Uncharacterized protein</fullName>
    </submittedName>
</protein>
<accession>A0A158FNM3</accession>
<proteinExistence type="predicted"/>
<dbReference type="EMBL" id="FCNW02000003">
    <property type="protein sequence ID" value="SAL20979.1"/>
    <property type="molecule type" value="Genomic_DNA"/>
</dbReference>
<organism evidence="1 2">
    <name type="scientific">Caballeronia humi</name>
    <dbReference type="NCBI Taxonomy" id="326474"/>
    <lineage>
        <taxon>Bacteria</taxon>
        <taxon>Pseudomonadati</taxon>
        <taxon>Pseudomonadota</taxon>
        <taxon>Betaproteobacteria</taxon>
        <taxon>Burkholderiales</taxon>
        <taxon>Burkholderiaceae</taxon>
        <taxon>Caballeronia</taxon>
    </lineage>
</organism>
<sequence length="30" mass="3310">MITATDAGIARTTRGRYDIVHTPVRHEVTA</sequence>